<dbReference type="OrthoDB" id="5118998at2"/>
<dbReference type="KEGG" id="moj:D7D94_05735"/>
<evidence type="ECO:0000313" key="2">
    <source>
        <dbReference type="EMBL" id="QGU28819.1"/>
    </source>
</evidence>
<feature type="transmembrane region" description="Helical" evidence="1">
    <location>
        <begin position="211"/>
        <end position="231"/>
    </location>
</feature>
<feature type="transmembrane region" description="Helical" evidence="1">
    <location>
        <begin position="237"/>
        <end position="263"/>
    </location>
</feature>
<name>A0A6I6E4D1_9MICO</name>
<feature type="transmembrane region" description="Helical" evidence="1">
    <location>
        <begin position="71"/>
        <end position="97"/>
    </location>
</feature>
<feature type="transmembrane region" description="Helical" evidence="1">
    <location>
        <begin position="391"/>
        <end position="415"/>
    </location>
</feature>
<proteinExistence type="predicted"/>
<feature type="transmembrane region" description="Helical" evidence="1">
    <location>
        <begin position="332"/>
        <end position="353"/>
    </location>
</feature>
<evidence type="ECO:0000256" key="1">
    <source>
        <dbReference type="SAM" id="Phobius"/>
    </source>
</evidence>
<feature type="transmembrane region" description="Helical" evidence="1">
    <location>
        <begin position="118"/>
        <end position="145"/>
    </location>
</feature>
<accession>A0A6I6E4D1</accession>
<dbReference type="AlphaFoldDB" id="A0A6I6E4D1"/>
<organism evidence="2 3">
    <name type="scientific">Microbacterium oryzae</name>
    <dbReference type="NCBI Taxonomy" id="743009"/>
    <lineage>
        <taxon>Bacteria</taxon>
        <taxon>Bacillati</taxon>
        <taxon>Actinomycetota</taxon>
        <taxon>Actinomycetes</taxon>
        <taxon>Micrococcales</taxon>
        <taxon>Microbacteriaceae</taxon>
        <taxon>Microbacterium</taxon>
    </lineage>
</organism>
<sequence length="457" mass="47022">MAPPAPLARASGRAPLLRLTWHLSRPSAQSAAALVLPAVAFAVATALLLTVVGGVLMFWSWPPDRLGLVQLYQLLSIVALAILAVPLMSLGGAAARLSARRRDDRLATLRLLGATPQLVTIMTVLESTAVAVIGAVAGVALHAVIVPLAGFISFLDEPIGPGALWAGPVMTIAVVVAVALVAAVSASLGLRRVVISPLGVRTKQDAPRVRAIRAVIAVVVVVVAAGVLSALDALPSYAFVVAAVGACFAAGVGVLGIIGPWLIGVHARIRVKRAKTPDRLIAARTVLESPKAAWRQVGGLAMTTFVAVVGGAGTAYAQALPSADDDSLIVDIRTGVIITLAISFLMVACSVGVNQAAAILDRRALYVALDRVGMPRDTMEAARTRATMGPLLFTVIVAALAGVALVAPLLSLSLITAPVSVLVIVACIVGGILLVWLALRATRPILTRVLLEPERAE</sequence>
<feature type="transmembrane region" description="Helical" evidence="1">
    <location>
        <begin position="297"/>
        <end position="320"/>
    </location>
</feature>
<reference evidence="2 3" key="1">
    <citation type="submission" date="2018-09" db="EMBL/GenBank/DDBJ databases">
        <title>Whole genome sequencing of Microbacterium oryzae strain MB-10T.</title>
        <authorList>
            <person name="Das S.K."/>
        </authorList>
    </citation>
    <scope>NUCLEOTIDE SEQUENCE [LARGE SCALE GENOMIC DNA]</scope>
    <source>
        <strain evidence="2 3">MB-10</strain>
    </source>
</reference>
<feature type="transmembrane region" description="Helical" evidence="1">
    <location>
        <begin position="31"/>
        <end position="59"/>
    </location>
</feature>
<evidence type="ECO:0000313" key="3">
    <source>
        <dbReference type="Proteomes" id="UP000422989"/>
    </source>
</evidence>
<keyword evidence="1" id="KW-1133">Transmembrane helix</keyword>
<gene>
    <name evidence="2" type="ORF">D7D94_05735</name>
</gene>
<protein>
    <submittedName>
        <fullName evidence="2">FtsX-like permease family protein</fullName>
    </submittedName>
</protein>
<keyword evidence="3" id="KW-1185">Reference proteome</keyword>
<keyword evidence="1" id="KW-0472">Membrane</keyword>
<feature type="transmembrane region" description="Helical" evidence="1">
    <location>
        <begin position="165"/>
        <end position="190"/>
    </location>
</feature>
<dbReference type="EMBL" id="CP032550">
    <property type="protein sequence ID" value="QGU28819.1"/>
    <property type="molecule type" value="Genomic_DNA"/>
</dbReference>
<feature type="transmembrane region" description="Helical" evidence="1">
    <location>
        <begin position="421"/>
        <end position="439"/>
    </location>
</feature>
<dbReference type="Proteomes" id="UP000422989">
    <property type="component" value="Chromosome"/>
</dbReference>
<keyword evidence="1" id="KW-0812">Transmembrane</keyword>